<sequence>MARANVKSAPRALEPSAQCGASVERHCQIGPRMPCAGLHTAHNPR</sequence>
<organism evidence="1 2">
    <name type="scientific">Burkholderia multivorans CGD2</name>
    <dbReference type="NCBI Taxonomy" id="513052"/>
    <lineage>
        <taxon>Bacteria</taxon>
        <taxon>Pseudomonadati</taxon>
        <taxon>Pseudomonadota</taxon>
        <taxon>Betaproteobacteria</taxon>
        <taxon>Burkholderiales</taxon>
        <taxon>Burkholderiaceae</taxon>
        <taxon>Burkholderia</taxon>
        <taxon>Burkholderia cepacia complex</taxon>
    </lineage>
</organism>
<comment type="caution">
    <text evidence="1">The sequence shown here is derived from an EMBL/GenBank/DDBJ whole genome shotgun (WGS) entry which is preliminary data.</text>
</comment>
<dbReference type="AlphaFoldDB" id="B9BK69"/>
<reference evidence="1 2" key="1">
    <citation type="journal article" date="2012" name="J. Bacteriol.">
        <title>Draft Genome Sequence Determination for Cystic Fibrosis and Chronic Granulomatous Disease Burkholderia multivorans Isolates.</title>
        <authorList>
            <person name="Varga J.J."/>
            <person name="Losada L."/>
            <person name="Zelazny A.M."/>
            <person name="Brinkac L."/>
            <person name="Harkins D."/>
            <person name="Radune D."/>
            <person name="Hostetler J."/>
            <person name="Sampaio E.P."/>
            <person name="Ronning C.M."/>
            <person name="Nierman W.C."/>
            <person name="Greenberg D.E."/>
            <person name="Holland S.M."/>
            <person name="Goldberg J.B."/>
        </authorList>
    </citation>
    <scope>NUCLEOTIDE SEQUENCE [LARGE SCALE GENOMIC DNA]</scope>
    <source>
        <strain evidence="1 2">CGD2</strain>
    </source>
</reference>
<evidence type="ECO:0000313" key="1">
    <source>
        <dbReference type="EMBL" id="EEE08336.1"/>
    </source>
</evidence>
<accession>B9BK69</accession>
<name>B9BK69_9BURK</name>
<dbReference type="Proteomes" id="UP000004535">
    <property type="component" value="Unassembled WGS sequence"/>
</dbReference>
<evidence type="ECO:0000313" key="2">
    <source>
        <dbReference type="Proteomes" id="UP000004535"/>
    </source>
</evidence>
<gene>
    <name evidence="1" type="ORF">BURMUCGD2_5477</name>
</gene>
<dbReference type="EMBL" id="ACFC01000002">
    <property type="protein sequence ID" value="EEE08336.1"/>
    <property type="molecule type" value="Genomic_DNA"/>
</dbReference>
<proteinExistence type="predicted"/>
<protein>
    <submittedName>
        <fullName evidence="1">Uncharacterized protein</fullName>
    </submittedName>
</protein>